<dbReference type="EMBL" id="BNJK01000002">
    <property type="protein sequence ID" value="GHO98875.1"/>
    <property type="molecule type" value="Genomic_DNA"/>
</dbReference>
<evidence type="ECO:0000313" key="2">
    <source>
        <dbReference type="Proteomes" id="UP000597444"/>
    </source>
</evidence>
<organism evidence="1 2">
    <name type="scientific">Reticulibacter mediterranei</name>
    <dbReference type="NCBI Taxonomy" id="2778369"/>
    <lineage>
        <taxon>Bacteria</taxon>
        <taxon>Bacillati</taxon>
        <taxon>Chloroflexota</taxon>
        <taxon>Ktedonobacteria</taxon>
        <taxon>Ktedonobacterales</taxon>
        <taxon>Reticulibacteraceae</taxon>
        <taxon>Reticulibacter</taxon>
    </lineage>
</organism>
<sequence length="169" mass="19126">MESRSIPSFTGIVLNPCCLIHMYASGQMEEILLSWKTPVFITAFTYEYENLQREPMDLEPLVQQGAIHVATLSSSELMDATNAYSPVLGVDSEAYALALAHHRNWAIGVDMPVTCSFFRRLVPDIPLLSTFDLLYHWAESRSLSSDVVQEVLQLMHQRVGYKSFSIPHF</sequence>
<dbReference type="RefSeq" id="WP_220209557.1">
    <property type="nucleotide sequence ID" value="NZ_BNJK01000002.1"/>
</dbReference>
<name>A0A8J3N7V3_9CHLR</name>
<dbReference type="Proteomes" id="UP000597444">
    <property type="component" value="Unassembled WGS sequence"/>
</dbReference>
<proteinExistence type="predicted"/>
<accession>A0A8J3N7V3</accession>
<reference evidence="1" key="1">
    <citation type="submission" date="2020-10" db="EMBL/GenBank/DDBJ databases">
        <title>Taxonomic study of unclassified bacteria belonging to the class Ktedonobacteria.</title>
        <authorList>
            <person name="Yabe S."/>
            <person name="Wang C.M."/>
            <person name="Zheng Y."/>
            <person name="Sakai Y."/>
            <person name="Cavaletti L."/>
            <person name="Monciardini P."/>
            <person name="Donadio S."/>
        </authorList>
    </citation>
    <scope>NUCLEOTIDE SEQUENCE</scope>
    <source>
        <strain evidence="1">ID150040</strain>
    </source>
</reference>
<comment type="caution">
    <text evidence="1">The sequence shown here is derived from an EMBL/GenBank/DDBJ whole genome shotgun (WGS) entry which is preliminary data.</text>
</comment>
<evidence type="ECO:0000313" key="1">
    <source>
        <dbReference type="EMBL" id="GHO98875.1"/>
    </source>
</evidence>
<gene>
    <name evidence="1" type="ORF">KSF_089230</name>
</gene>
<protein>
    <submittedName>
        <fullName evidence="1">Uncharacterized protein</fullName>
    </submittedName>
</protein>
<dbReference type="AlphaFoldDB" id="A0A8J3N7V3"/>
<keyword evidence="2" id="KW-1185">Reference proteome</keyword>